<organism evidence="1 2">
    <name type="scientific">Crassostrea virginica</name>
    <name type="common">Eastern oyster</name>
    <dbReference type="NCBI Taxonomy" id="6565"/>
    <lineage>
        <taxon>Eukaryota</taxon>
        <taxon>Metazoa</taxon>
        <taxon>Spiralia</taxon>
        <taxon>Lophotrochozoa</taxon>
        <taxon>Mollusca</taxon>
        <taxon>Bivalvia</taxon>
        <taxon>Autobranchia</taxon>
        <taxon>Pteriomorphia</taxon>
        <taxon>Ostreida</taxon>
        <taxon>Ostreoidea</taxon>
        <taxon>Ostreidae</taxon>
        <taxon>Crassostrea</taxon>
    </lineage>
</organism>
<accession>A0A8B8BLW0</accession>
<sequence length="203" mass="23199">MFCRGRNTGGCVIVRESEEVIFRACEAAGQMCYSGDMFDNWTYFGPVEMMEKDQYSKDRIEVTDEDILTEIHHLTMAVKAAQLDDYSESHIESGHSGSHNDSQTVHPSHLAHLYWEARLQGFHDLRGKLFTEELLSIFFKGLENVNITYSTGGCDSQKDCWGYIQDGPSVDLSCDKNSLNPLSISKDRYKMMFKNLEYVLHLT</sequence>
<dbReference type="Proteomes" id="UP000694844">
    <property type="component" value="Chromosome 9"/>
</dbReference>
<evidence type="ECO:0000313" key="2">
    <source>
        <dbReference type="RefSeq" id="XP_022303824.1"/>
    </source>
</evidence>
<dbReference type="AlphaFoldDB" id="A0A8B8BLW0"/>
<reference evidence="2" key="1">
    <citation type="submission" date="2025-08" db="UniProtKB">
        <authorList>
            <consortium name="RefSeq"/>
        </authorList>
    </citation>
    <scope>IDENTIFICATION</scope>
    <source>
        <tissue evidence="2">Whole sample</tissue>
    </source>
</reference>
<gene>
    <name evidence="2" type="primary">LOC111111255</name>
</gene>
<protein>
    <submittedName>
        <fullName evidence="2">Uncharacterized protein LOC111111255 isoform X1</fullName>
    </submittedName>
</protein>
<dbReference type="KEGG" id="cvn:111111255"/>
<name>A0A8B8BLW0_CRAVI</name>
<keyword evidence="1" id="KW-1185">Reference proteome</keyword>
<proteinExistence type="predicted"/>
<dbReference type="RefSeq" id="XP_022303824.1">
    <property type="nucleotide sequence ID" value="XM_022448116.1"/>
</dbReference>
<dbReference type="GeneID" id="111111255"/>
<evidence type="ECO:0000313" key="1">
    <source>
        <dbReference type="Proteomes" id="UP000694844"/>
    </source>
</evidence>